<keyword evidence="1" id="KW-0808">Transferase</keyword>
<dbReference type="EMBL" id="HQ641347">
    <property type="protein sequence ID" value="ADX88045.1"/>
    <property type="molecule type" value="Genomic_DNA"/>
</dbReference>
<dbReference type="CDD" id="cd06223">
    <property type="entry name" value="PRTases_typeI"/>
    <property type="match status" value="1"/>
</dbReference>
<dbReference type="PANTHER" id="PTHR10210">
    <property type="entry name" value="RIBOSE-PHOSPHATE DIPHOSPHOKINASE FAMILY MEMBER"/>
    <property type="match status" value="1"/>
</dbReference>
<name>F1D1Q1_9CAUD</name>
<keyword evidence="2" id="KW-1185">Reference proteome</keyword>
<dbReference type="Pfam" id="PF14572">
    <property type="entry name" value="Pribosyl_synth"/>
    <property type="match status" value="1"/>
</dbReference>
<dbReference type="GO" id="GO:0006164">
    <property type="term" value="P:purine nucleotide biosynthetic process"/>
    <property type="evidence" value="ECO:0007669"/>
    <property type="project" value="TreeGrafter"/>
</dbReference>
<dbReference type="SUPFAM" id="SSF53271">
    <property type="entry name" value="PRTase-like"/>
    <property type="match status" value="1"/>
</dbReference>
<dbReference type="GO" id="GO:0004749">
    <property type="term" value="F:ribose phosphate diphosphokinase activity"/>
    <property type="evidence" value="ECO:0007669"/>
    <property type="project" value="TreeGrafter"/>
</dbReference>
<dbReference type="PANTHER" id="PTHR10210:SF41">
    <property type="entry name" value="RIBOSE-PHOSPHATE PYROPHOSPHOKINASE 1, CHLOROPLASTIC"/>
    <property type="match status" value="1"/>
</dbReference>
<dbReference type="RefSeq" id="YP_004251170.1">
    <property type="nucleotide sequence ID" value="NC_015157.1"/>
</dbReference>
<sequence>MSNITFVDESATIKWITFSDKTETCKIEPVKVSGSHGVGFMSIGNHIQINIEDATRDLIRLGLVKDTLSRMGVSDVKLTLGYFPQARADRVFEKGNPLPVKVFADILNSFGFSKVYIFDPHSDVTPALINNVEVISQTTMLNNQLTIIKRYMNDFTLCAPDLGATKKIFDSVQAFGHIDYIQAVKIRDVKTGDIVKCDLTVDKVGGNILIVDDICDGAASFKFLAHKLKEKGADKVGLYVTHGIFSKGLDVLGEYVDYVFCPNIVGGYINQQDIQKFNSK</sequence>
<dbReference type="InterPro" id="IPR005946">
    <property type="entry name" value="Rib-P_diPkinase"/>
</dbReference>
<dbReference type="GO" id="GO:0006015">
    <property type="term" value="P:5-phosphoribose 1-diphosphate biosynthetic process"/>
    <property type="evidence" value="ECO:0007669"/>
    <property type="project" value="TreeGrafter"/>
</dbReference>
<accession>F1D1Q1</accession>
<keyword evidence="1" id="KW-0418">Kinase</keyword>
<dbReference type="OrthoDB" id="17069at10239"/>
<dbReference type="InterPro" id="IPR029057">
    <property type="entry name" value="PRTase-like"/>
</dbReference>
<protein>
    <submittedName>
        <fullName evidence="1">Ribose-phosphate pyrophosphokinase</fullName>
    </submittedName>
</protein>
<evidence type="ECO:0000313" key="2">
    <source>
        <dbReference type="Proteomes" id="UP000007502"/>
    </source>
</evidence>
<dbReference type="KEGG" id="vg:10228708"/>
<dbReference type="GeneID" id="10228708"/>
<dbReference type="GO" id="GO:0000287">
    <property type="term" value="F:magnesium ion binding"/>
    <property type="evidence" value="ECO:0007669"/>
    <property type="project" value="InterPro"/>
</dbReference>
<dbReference type="Proteomes" id="UP000007502">
    <property type="component" value="Segment"/>
</dbReference>
<gene>
    <name evidence="1" type="primary">ORF228</name>
</gene>
<reference evidence="1 2" key="1">
    <citation type="journal article" date="2011" name="MBio">
        <title>Evidence of a dominant lineage of Vibrio cholerae-specific lytic bacteriophages shed by cholera patients over a 10-year period in Dhaka, Bangladesh.</title>
        <authorList>
            <person name="Seed K.D."/>
            <person name="Bodi K.L."/>
            <person name="Kropinski A.M."/>
            <person name="Ackermann H.W."/>
            <person name="Calderwood S.B."/>
            <person name="Qadri F."/>
            <person name="Camilli A."/>
        </authorList>
    </citation>
    <scope>NUCLEOTIDE SEQUENCE [LARGE SCALE GENOMIC DNA]</scope>
</reference>
<evidence type="ECO:0000313" key="1">
    <source>
        <dbReference type="EMBL" id="ADX88045.1"/>
    </source>
</evidence>
<dbReference type="InterPro" id="IPR000836">
    <property type="entry name" value="PRTase_dom"/>
</dbReference>
<dbReference type="GO" id="GO:0002189">
    <property type="term" value="C:ribose phosphate diphosphokinase complex"/>
    <property type="evidence" value="ECO:0007669"/>
    <property type="project" value="TreeGrafter"/>
</dbReference>
<organism evidence="1 2">
    <name type="scientific">Vibrio phage ICP1</name>
    <dbReference type="NCBI Taxonomy" id="979525"/>
    <lineage>
        <taxon>Viruses</taxon>
        <taxon>Duplodnaviria</taxon>
        <taxon>Heunggongvirae</taxon>
        <taxon>Uroviricota</taxon>
        <taxon>Caudoviricetes</taxon>
        <taxon>Mohonavirus</taxon>
        <taxon>Mohonavirus ICP1</taxon>
    </lineage>
</organism>
<dbReference type="GO" id="GO:0016301">
    <property type="term" value="F:kinase activity"/>
    <property type="evidence" value="ECO:0007669"/>
    <property type="project" value="UniProtKB-KW"/>
</dbReference>
<dbReference type="Gene3D" id="3.40.50.2020">
    <property type="match status" value="2"/>
</dbReference>
<proteinExistence type="predicted"/>